<keyword evidence="4" id="KW-0539">Nucleus</keyword>
<dbReference type="SUPFAM" id="SSF56019">
    <property type="entry name" value="The spindle assembly checkpoint protein mad2"/>
    <property type="match status" value="1"/>
</dbReference>
<sequence>MLQSKEIVAIVAISKSGEPQPEIQADKTHRFPVIEQSLELMKITLHMTVASISFMRGLLPKDAFGERALRVNRFHERYTYSHFINGKSKGNFARNRSEYVPVCVIERHMSDEADQLLDLLENGIFDALLKGILHAVQFTVIADKSSPNKVLESYTFTFDNSGERGPADRITNGLRTDFVSPLEDRASMRNMIFEGKALIRRLTTMCAESPALPNKRSLGIHVFYKPECPESYDMPGFDDSQDDIIEYPRTSYWKRTKRFYGSVDSGFHTLGLRVNSLLSTSPGGEAHFPSTEEAIDDAVLRSEEVGIPTLAEMPLDVVGEVYLSTDESTSSDTDDIGRSKEAMEAMKLEYRPSKGTLIERRERSRASHRYTSKHVNNVIFFKQEDVEAYQSEVHAKAQLWAHSAPDDTSDLFKKKRPLRSRRSKIPLGEPEEAAYATCPISRDGLHLSKTRRQARRNFYPAVYIRRLQAAGPKPIVTPRTIDYVKNRSDDARMPEEENIGGKEDLPNRGMTDKRHKDCRYRYCSDDEARAISHSLRKLGIVRSMNYKCSGFLHKFGHPKFILNKTVTSSNTIYDEVLDPMLLIREYDLTAEKYEVPPPNPHQMTRTHWSGSGVPIGGNYTGESDEETNTIDPRW</sequence>
<keyword evidence="9" id="KW-1185">Reference proteome</keyword>
<accession>A0A135LW37</accession>
<dbReference type="GO" id="GO:0005634">
    <property type="term" value="C:nucleus"/>
    <property type="evidence" value="ECO:0007669"/>
    <property type="project" value="UniProtKB-SubCell"/>
</dbReference>
<evidence type="ECO:0000313" key="9">
    <source>
        <dbReference type="Proteomes" id="UP000070168"/>
    </source>
</evidence>
<keyword evidence="5" id="KW-0469">Meiosis</keyword>
<dbReference type="PANTHER" id="PTHR48225:SF7">
    <property type="entry name" value="MEIOSIS-SPECIFIC PROTEIN HOP1"/>
    <property type="match status" value="1"/>
</dbReference>
<evidence type="ECO:0000256" key="3">
    <source>
        <dbReference type="ARBA" id="ARBA00022454"/>
    </source>
</evidence>
<dbReference type="PANTHER" id="PTHR48225">
    <property type="entry name" value="HORMA DOMAIN-CONTAINING PROTEIN 1"/>
    <property type="match status" value="1"/>
</dbReference>
<dbReference type="GO" id="GO:0007130">
    <property type="term" value="P:synaptonemal complex assembly"/>
    <property type="evidence" value="ECO:0007669"/>
    <property type="project" value="TreeGrafter"/>
</dbReference>
<dbReference type="RefSeq" id="XP_040651715.1">
    <property type="nucleotide sequence ID" value="XM_040787943.1"/>
</dbReference>
<feature type="domain" description="HORMA" evidence="7">
    <location>
        <begin position="35"/>
        <end position="274"/>
    </location>
</feature>
<dbReference type="InterPro" id="IPR051294">
    <property type="entry name" value="HORMA_MeioticProgression"/>
</dbReference>
<evidence type="ECO:0000256" key="6">
    <source>
        <dbReference type="SAM" id="MobiDB-lite"/>
    </source>
</evidence>
<evidence type="ECO:0000256" key="4">
    <source>
        <dbReference type="ARBA" id="ARBA00023242"/>
    </source>
</evidence>
<dbReference type="GO" id="GO:0003677">
    <property type="term" value="F:DNA binding"/>
    <property type="evidence" value="ECO:0007669"/>
    <property type="project" value="UniProtKB-KW"/>
</dbReference>
<dbReference type="PROSITE" id="PS50815">
    <property type="entry name" value="HORMA"/>
    <property type="match status" value="1"/>
</dbReference>
<dbReference type="Gene3D" id="3.30.900.10">
    <property type="entry name" value="HORMA domain"/>
    <property type="match status" value="1"/>
</dbReference>
<keyword evidence="3" id="KW-0158">Chromosome</keyword>
<dbReference type="GO" id="GO:0051598">
    <property type="term" value="P:meiotic recombination checkpoint signaling"/>
    <property type="evidence" value="ECO:0007669"/>
    <property type="project" value="TreeGrafter"/>
</dbReference>
<keyword evidence="8" id="KW-0238">DNA-binding</keyword>
<dbReference type="InterPro" id="IPR036570">
    <property type="entry name" value="HORMA_dom_sf"/>
</dbReference>
<evidence type="ECO:0000256" key="2">
    <source>
        <dbReference type="ARBA" id="ARBA00004286"/>
    </source>
</evidence>
<reference evidence="8 9" key="1">
    <citation type="journal article" date="2016" name="BMC Genomics">
        <title>Genome sequencing and secondary metabolism of the postharvest pathogen Penicillium griseofulvum.</title>
        <authorList>
            <person name="Banani H."/>
            <person name="Marcet-Houben M."/>
            <person name="Ballester A.R."/>
            <person name="Abbruscato P."/>
            <person name="Gonzalez-Candelas L."/>
            <person name="Gabaldon T."/>
            <person name="Spadaro D."/>
        </authorList>
    </citation>
    <scope>NUCLEOTIDE SEQUENCE [LARGE SCALE GENOMIC DNA]</scope>
    <source>
        <strain evidence="8 9">PG3</strain>
    </source>
</reference>
<dbReference type="Proteomes" id="UP000070168">
    <property type="component" value="Unassembled WGS sequence"/>
</dbReference>
<dbReference type="STRING" id="5078.A0A135LW37"/>
<feature type="region of interest" description="Disordered" evidence="6">
    <location>
        <begin position="491"/>
        <end position="511"/>
    </location>
</feature>
<proteinExistence type="predicted"/>
<dbReference type="EMBL" id="LHQR01000014">
    <property type="protein sequence ID" value="KXG53180.1"/>
    <property type="molecule type" value="Genomic_DNA"/>
</dbReference>
<dbReference type="OMA" id="CMGYHSA"/>
<protein>
    <submittedName>
        <fullName evidence="8">DNA-binding HORMA</fullName>
    </submittedName>
</protein>
<dbReference type="GeneID" id="63703243"/>
<dbReference type="AlphaFoldDB" id="A0A135LW37"/>
<comment type="subcellular location">
    <subcellularLocation>
        <location evidence="2">Chromosome</location>
    </subcellularLocation>
    <subcellularLocation>
        <location evidence="1">Nucleus</location>
    </subcellularLocation>
</comment>
<gene>
    <name evidence="8" type="ORF">PGRI_002300</name>
</gene>
<evidence type="ECO:0000259" key="7">
    <source>
        <dbReference type="PROSITE" id="PS50815"/>
    </source>
</evidence>
<evidence type="ECO:0000256" key="5">
    <source>
        <dbReference type="ARBA" id="ARBA00023254"/>
    </source>
</evidence>
<feature type="region of interest" description="Disordered" evidence="6">
    <location>
        <begin position="593"/>
        <end position="634"/>
    </location>
</feature>
<dbReference type="Pfam" id="PF02301">
    <property type="entry name" value="HORMA"/>
    <property type="match status" value="1"/>
</dbReference>
<evidence type="ECO:0000256" key="1">
    <source>
        <dbReference type="ARBA" id="ARBA00004123"/>
    </source>
</evidence>
<dbReference type="GO" id="GO:0005694">
    <property type="term" value="C:chromosome"/>
    <property type="evidence" value="ECO:0007669"/>
    <property type="project" value="UniProtKB-SubCell"/>
</dbReference>
<organism evidence="8 9">
    <name type="scientific">Penicillium patulum</name>
    <name type="common">Penicillium griseofulvum</name>
    <dbReference type="NCBI Taxonomy" id="5078"/>
    <lineage>
        <taxon>Eukaryota</taxon>
        <taxon>Fungi</taxon>
        <taxon>Dikarya</taxon>
        <taxon>Ascomycota</taxon>
        <taxon>Pezizomycotina</taxon>
        <taxon>Eurotiomycetes</taxon>
        <taxon>Eurotiomycetidae</taxon>
        <taxon>Eurotiales</taxon>
        <taxon>Aspergillaceae</taxon>
        <taxon>Penicillium</taxon>
    </lineage>
</organism>
<name>A0A135LW37_PENPA</name>
<dbReference type="InterPro" id="IPR003511">
    <property type="entry name" value="HORMA_dom"/>
</dbReference>
<dbReference type="OrthoDB" id="1928087at2759"/>
<evidence type="ECO:0000313" key="8">
    <source>
        <dbReference type="EMBL" id="KXG53180.1"/>
    </source>
</evidence>
<comment type="caution">
    <text evidence="8">The sequence shown here is derived from an EMBL/GenBank/DDBJ whole genome shotgun (WGS) entry which is preliminary data.</text>
</comment>